<dbReference type="GO" id="GO:0004519">
    <property type="term" value="F:endonuclease activity"/>
    <property type="evidence" value="ECO:0007669"/>
    <property type="project" value="UniProtKB-KW"/>
</dbReference>
<keyword evidence="2" id="KW-0540">Nuclease</keyword>
<protein>
    <submittedName>
        <fullName evidence="2">Endonuclease/exonuclease/phosphatase family metal-dependent hydrolase</fullName>
    </submittedName>
</protein>
<reference evidence="2 3" key="1">
    <citation type="submission" date="2020-07" db="EMBL/GenBank/DDBJ databases">
        <title>Genomic Encyclopedia of Archaeal and Bacterial Type Strains, Phase II (KMG-II): from individual species to whole genera.</title>
        <authorList>
            <person name="Goeker M."/>
        </authorList>
    </citation>
    <scope>NUCLEOTIDE SEQUENCE [LARGE SCALE GENOMIC DNA]</scope>
    <source>
        <strain evidence="2 3">DSM 21226</strain>
    </source>
</reference>
<keyword evidence="3" id="KW-1185">Reference proteome</keyword>
<dbReference type="GO" id="GO:0004527">
    <property type="term" value="F:exonuclease activity"/>
    <property type="evidence" value="ECO:0007669"/>
    <property type="project" value="UniProtKB-KW"/>
</dbReference>
<comment type="caution">
    <text evidence="2">The sequence shown here is derived from an EMBL/GenBank/DDBJ whole genome shotgun (WGS) entry which is preliminary data.</text>
</comment>
<keyword evidence="2" id="KW-0255">Endonuclease</keyword>
<name>A0A7Y9U762_9BURK</name>
<dbReference type="Proteomes" id="UP000518288">
    <property type="component" value="Unassembled WGS sequence"/>
</dbReference>
<keyword evidence="2" id="KW-0269">Exonuclease</keyword>
<dbReference type="EMBL" id="JACCFH010000001">
    <property type="protein sequence ID" value="NYG34798.1"/>
    <property type="molecule type" value="Genomic_DNA"/>
</dbReference>
<gene>
    <name evidence="2" type="ORF">BDD16_003784</name>
</gene>
<dbReference type="InterPro" id="IPR036691">
    <property type="entry name" value="Endo/exonu/phosph_ase_sf"/>
</dbReference>
<evidence type="ECO:0000313" key="3">
    <source>
        <dbReference type="Proteomes" id="UP000518288"/>
    </source>
</evidence>
<organism evidence="2 3">
    <name type="scientific">Sphaerotilus montanus</name>
    <dbReference type="NCBI Taxonomy" id="522889"/>
    <lineage>
        <taxon>Bacteria</taxon>
        <taxon>Pseudomonadati</taxon>
        <taxon>Pseudomonadota</taxon>
        <taxon>Betaproteobacteria</taxon>
        <taxon>Burkholderiales</taxon>
        <taxon>Sphaerotilaceae</taxon>
        <taxon>Sphaerotilus</taxon>
    </lineage>
</organism>
<feature type="chain" id="PRO_5030896956" evidence="1">
    <location>
        <begin position="25"/>
        <end position="416"/>
    </location>
</feature>
<dbReference type="Gene3D" id="3.60.10.10">
    <property type="entry name" value="Endonuclease/exonuclease/phosphatase"/>
    <property type="match status" value="1"/>
</dbReference>
<keyword evidence="1" id="KW-0732">Signal</keyword>
<evidence type="ECO:0000256" key="1">
    <source>
        <dbReference type="SAM" id="SignalP"/>
    </source>
</evidence>
<dbReference type="AlphaFoldDB" id="A0A7Y9U762"/>
<dbReference type="RefSeq" id="WP_179635396.1">
    <property type="nucleotide sequence ID" value="NZ_JACCFH010000001.1"/>
</dbReference>
<keyword evidence="2" id="KW-0378">Hydrolase</keyword>
<accession>A0A7Y9U762</accession>
<dbReference type="SUPFAM" id="SSF56219">
    <property type="entry name" value="DNase I-like"/>
    <property type="match status" value="1"/>
</dbReference>
<proteinExistence type="predicted"/>
<feature type="signal peptide" evidence="1">
    <location>
        <begin position="1"/>
        <end position="24"/>
    </location>
</feature>
<evidence type="ECO:0000313" key="2">
    <source>
        <dbReference type="EMBL" id="NYG34798.1"/>
    </source>
</evidence>
<sequence>MQRQHLHSLALSLTLGLAAGAASAADVTVATWNLGWHLDAPLATRWIAACGQKFSKSADGLWRPDAAGPKTGWQLRWGRDAKIEWDIGQLPPCDVWQSRFKPVPVTEAALAKRRQQIAEVLATKVNADVIAFQEVSSVQAVREVLPDGGRDYEVCGFTSHKVQRLAFAWKRKVASAVGSCEVYAPLALPDRPVKEQPRPGLSVTLRIGGHVTRFMTVHLKSSCVSPLEGGGGTRGQLASDDKACSVLQAQLQPLETWLQERSQGVDAVVMLGDFNRNIAHEASLPANTPVRSQGRSTNLWREVNDGVPAASLLTALDTACPLDATSAALCKDAKSRVLDKPEMAQLTDAKALGCRNPIGLDHIAVRLPAGAAAGAVPVAEKVALGFLGRTLEASDKRPEPLLAVSDHCPLRARLSL</sequence>